<keyword evidence="1" id="KW-0175">Coiled coil</keyword>
<evidence type="ECO:0000313" key="3">
    <source>
        <dbReference type="Proteomes" id="UP000478052"/>
    </source>
</evidence>
<dbReference type="OrthoDB" id="10056877at2759"/>
<feature type="coiled-coil region" evidence="1">
    <location>
        <begin position="320"/>
        <end position="403"/>
    </location>
</feature>
<organism evidence="2 3">
    <name type="scientific">Aphis craccivora</name>
    <name type="common">Cowpea aphid</name>
    <dbReference type="NCBI Taxonomy" id="307492"/>
    <lineage>
        <taxon>Eukaryota</taxon>
        <taxon>Metazoa</taxon>
        <taxon>Ecdysozoa</taxon>
        <taxon>Arthropoda</taxon>
        <taxon>Hexapoda</taxon>
        <taxon>Insecta</taxon>
        <taxon>Pterygota</taxon>
        <taxon>Neoptera</taxon>
        <taxon>Paraneoptera</taxon>
        <taxon>Hemiptera</taxon>
        <taxon>Sternorrhyncha</taxon>
        <taxon>Aphidomorpha</taxon>
        <taxon>Aphidoidea</taxon>
        <taxon>Aphididae</taxon>
        <taxon>Aphidini</taxon>
        <taxon>Aphis</taxon>
        <taxon>Aphis</taxon>
    </lineage>
</organism>
<accession>A0A6G0Y724</accession>
<feature type="non-terminal residue" evidence="2">
    <location>
        <position position="438"/>
    </location>
</feature>
<comment type="caution">
    <text evidence="2">The sequence shown here is derived from an EMBL/GenBank/DDBJ whole genome shotgun (WGS) entry which is preliminary data.</text>
</comment>
<evidence type="ECO:0000313" key="2">
    <source>
        <dbReference type="EMBL" id="KAF0750205.1"/>
    </source>
</evidence>
<gene>
    <name evidence="2" type="ORF">FWK35_00014447</name>
</gene>
<protein>
    <submittedName>
        <fullName evidence="2">Uncharacterized protein</fullName>
    </submittedName>
</protein>
<keyword evidence="3" id="KW-1185">Reference proteome</keyword>
<dbReference type="Proteomes" id="UP000478052">
    <property type="component" value="Unassembled WGS sequence"/>
</dbReference>
<sequence length="438" mass="50291">MYEELSQLVCIIAGYVYKENVISEWLKNNTFDLFCEVNLRDITDLNVHLPNELNIHLNNLFELDKQIFLRNVRKHLDSAGNHILNNSSIKDSSKLKYFRCLKSDEIKKSRSSIEINKIASIMPFKVDCNKLVDEWKLLRFESLSNIMTRTWRRLIVNRPRRAEVSNVVWLSAIVLKTRAIITPCCRVDAACRRAAIAGGWYSSGATCLPVPPRLWGVGGRAVVAVDKVPTGTLYWRPLRTVSTKTRIEHFWNNIFDLKSGLGEIKYSTVTKVVRACLTLSHGSAEVERGFSRSGNILTDDKSAMSCRMSNGRLNIQDGLRIKKKKKRKQKKKINKNLEEEQQLRREEEKQLIDTKENIVDLEKQYLSAKKVEAKQKKAADTFLEEATERRQKAINSNDLVNAQVAVGMIDAAKKLRDNEQKRSIKTESLQTKIEKKKI</sequence>
<dbReference type="AlphaFoldDB" id="A0A6G0Y724"/>
<name>A0A6G0Y724_APHCR</name>
<proteinExistence type="predicted"/>
<reference evidence="2 3" key="1">
    <citation type="submission" date="2019-08" db="EMBL/GenBank/DDBJ databases">
        <title>Whole genome of Aphis craccivora.</title>
        <authorList>
            <person name="Voronova N.V."/>
            <person name="Shulinski R.S."/>
            <person name="Bandarenka Y.V."/>
            <person name="Zhorov D.G."/>
            <person name="Warner D."/>
        </authorList>
    </citation>
    <scope>NUCLEOTIDE SEQUENCE [LARGE SCALE GENOMIC DNA]</scope>
    <source>
        <strain evidence="2">180601</strain>
        <tissue evidence="2">Whole Body</tissue>
    </source>
</reference>
<dbReference type="EMBL" id="VUJU01005807">
    <property type="protein sequence ID" value="KAF0750205.1"/>
    <property type="molecule type" value="Genomic_DNA"/>
</dbReference>
<evidence type="ECO:0000256" key="1">
    <source>
        <dbReference type="SAM" id="Coils"/>
    </source>
</evidence>